<comment type="caution">
    <text evidence="2">The sequence shown here is derived from an EMBL/GenBank/DDBJ whole genome shotgun (WGS) entry which is preliminary data.</text>
</comment>
<sequence length="121" mass="13629">MLRIYVRTERTAGSDANVLDPFRLMQTACVFHSHLKDLHITPRLQGEKKGAVLRLERLDGSAVCFSYLPIQRQEEKMRHGGAAPIFSSLRARGRVHPGQVANPSEGNTETYRTNNHAHTHT</sequence>
<dbReference type="Proteomes" id="UP001352852">
    <property type="component" value="Unassembled WGS sequence"/>
</dbReference>
<evidence type="ECO:0000313" key="3">
    <source>
        <dbReference type="Proteomes" id="UP001352852"/>
    </source>
</evidence>
<gene>
    <name evidence="2" type="ORF">CHARACLAT_004906</name>
</gene>
<protein>
    <submittedName>
        <fullName evidence="2">Uncharacterized protein</fullName>
    </submittedName>
</protein>
<feature type="region of interest" description="Disordered" evidence="1">
    <location>
        <begin position="92"/>
        <end position="121"/>
    </location>
</feature>
<accession>A0ABU7CVK4</accession>
<proteinExistence type="predicted"/>
<reference evidence="2 3" key="1">
    <citation type="submission" date="2021-06" db="EMBL/GenBank/DDBJ databases">
        <authorList>
            <person name="Palmer J.M."/>
        </authorList>
    </citation>
    <scope>NUCLEOTIDE SEQUENCE [LARGE SCALE GENOMIC DNA]</scope>
    <source>
        <strain evidence="2 3">CL_MEX2019</strain>
        <tissue evidence="2">Muscle</tissue>
    </source>
</reference>
<name>A0ABU7CVK4_9TELE</name>
<organism evidence="2 3">
    <name type="scientific">Characodon lateralis</name>
    <dbReference type="NCBI Taxonomy" id="208331"/>
    <lineage>
        <taxon>Eukaryota</taxon>
        <taxon>Metazoa</taxon>
        <taxon>Chordata</taxon>
        <taxon>Craniata</taxon>
        <taxon>Vertebrata</taxon>
        <taxon>Euteleostomi</taxon>
        <taxon>Actinopterygii</taxon>
        <taxon>Neopterygii</taxon>
        <taxon>Teleostei</taxon>
        <taxon>Neoteleostei</taxon>
        <taxon>Acanthomorphata</taxon>
        <taxon>Ovalentaria</taxon>
        <taxon>Atherinomorphae</taxon>
        <taxon>Cyprinodontiformes</taxon>
        <taxon>Goodeidae</taxon>
        <taxon>Characodon</taxon>
    </lineage>
</organism>
<keyword evidence="3" id="KW-1185">Reference proteome</keyword>
<dbReference type="EMBL" id="JAHUTJ010008430">
    <property type="protein sequence ID" value="MED6266722.1"/>
    <property type="molecule type" value="Genomic_DNA"/>
</dbReference>
<evidence type="ECO:0000313" key="2">
    <source>
        <dbReference type="EMBL" id="MED6266722.1"/>
    </source>
</evidence>
<evidence type="ECO:0000256" key="1">
    <source>
        <dbReference type="SAM" id="MobiDB-lite"/>
    </source>
</evidence>
<feature type="compositionally biased region" description="Polar residues" evidence="1">
    <location>
        <begin position="101"/>
        <end position="114"/>
    </location>
</feature>